<feature type="region of interest" description="Disordered" evidence="1">
    <location>
        <begin position="1"/>
        <end position="31"/>
    </location>
</feature>
<reference evidence="2 3" key="1">
    <citation type="journal article" date="2024" name="Commun. Biol.">
        <title>Comparative genomic analysis of thermophilic fungi reveals convergent evolutionary adaptations and gene losses.</title>
        <authorList>
            <person name="Steindorff A.S."/>
            <person name="Aguilar-Pontes M.V."/>
            <person name="Robinson A.J."/>
            <person name="Andreopoulos B."/>
            <person name="LaButti K."/>
            <person name="Kuo A."/>
            <person name="Mondo S."/>
            <person name="Riley R."/>
            <person name="Otillar R."/>
            <person name="Haridas S."/>
            <person name="Lipzen A."/>
            <person name="Grimwood J."/>
            <person name="Schmutz J."/>
            <person name="Clum A."/>
            <person name="Reid I.D."/>
            <person name="Moisan M.C."/>
            <person name="Butler G."/>
            <person name="Nguyen T.T.M."/>
            <person name="Dewar K."/>
            <person name="Conant G."/>
            <person name="Drula E."/>
            <person name="Henrissat B."/>
            <person name="Hansel C."/>
            <person name="Singer S."/>
            <person name="Hutchinson M.I."/>
            <person name="de Vries R.P."/>
            <person name="Natvig D.O."/>
            <person name="Powell A.J."/>
            <person name="Tsang A."/>
            <person name="Grigoriev I.V."/>
        </authorList>
    </citation>
    <scope>NUCLEOTIDE SEQUENCE [LARGE SCALE GENOMIC DNA]</scope>
    <source>
        <strain evidence="2 3">ATCC 24622</strain>
    </source>
</reference>
<evidence type="ECO:0000256" key="1">
    <source>
        <dbReference type="SAM" id="MobiDB-lite"/>
    </source>
</evidence>
<accession>A0ABR3V0H9</accession>
<name>A0ABR3V0H9_9PEZI</name>
<keyword evidence="3" id="KW-1185">Reference proteome</keyword>
<evidence type="ECO:0000313" key="3">
    <source>
        <dbReference type="Proteomes" id="UP001586593"/>
    </source>
</evidence>
<evidence type="ECO:0000313" key="2">
    <source>
        <dbReference type="EMBL" id="KAL1835266.1"/>
    </source>
</evidence>
<dbReference type="EMBL" id="JAZHXJ010003294">
    <property type="protein sequence ID" value="KAL1835266.1"/>
    <property type="molecule type" value="Genomic_DNA"/>
</dbReference>
<comment type="caution">
    <text evidence="2">The sequence shown here is derived from an EMBL/GenBank/DDBJ whole genome shotgun (WGS) entry which is preliminary data.</text>
</comment>
<gene>
    <name evidence="2" type="ORF">VTK73DRAFT_5865</name>
</gene>
<sequence>MLPTRSSCEGASSYGRKEREKTDQPLCYTRATTGPADGPVWLRREAVSEEWTTARYSVAGRFNAEISWQSYIIILGLSVSEKKKRLQLSVKGTMMSVVNESGS</sequence>
<organism evidence="2 3">
    <name type="scientific">Phialemonium thermophilum</name>
    <dbReference type="NCBI Taxonomy" id="223376"/>
    <lineage>
        <taxon>Eukaryota</taxon>
        <taxon>Fungi</taxon>
        <taxon>Dikarya</taxon>
        <taxon>Ascomycota</taxon>
        <taxon>Pezizomycotina</taxon>
        <taxon>Sordariomycetes</taxon>
        <taxon>Sordariomycetidae</taxon>
        <taxon>Cephalothecales</taxon>
        <taxon>Cephalothecaceae</taxon>
        <taxon>Phialemonium</taxon>
    </lineage>
</organism>
<proteinExistence type="predicted"/>
<feature type="compositionally biased region" description="Polar residues" evidence="1">
    <location>
        <begin position="1"/>
        <end position="10"/>
    </location>
</feature>
<protein>
    <submittedName>
        <fullName evidence="2">Uncharacterized protein</fullName>
    </submittedName>
</protein>
<dbReference type="Proteomes" id="UP001586593">
    <property type="component" value="Unassembled WGS sequence"/>
</dbReference>